<proteinExistence type="predicted"/>
<gene>
    <name evidence="4" type="ORF">ACFS7Z_15830</name>
</gene>
<keyword evidence="5" id="KW-1185">Reference proteome</keyword>
<dbReference type="PANTHER" id="PTHR34978">
    <property type="entry name" value="POSSIBLE SENSOR-TRANSDUCER PROTEIN BLAR"/>
    <property type="match status" value="1"/>
</dbReference>
<evidence type="ECO:0000313" key="4">
    <source>
        <dbReference type="EMBL" id="MFD3001844.1"/>
    </source>
</evidence>
<evidence type="ECO:0000259" key="3">
    <source>
        <dbReference type="Pfam" id="PF05569"/>
    </source>
</evidence>
<organism evidence="4 5">
    <name type="scientific">Pontibacter toksunensis</name>
    <dbReference type="NCBI Taxonomy" id="1332631"/>
    <lineage>
        <taxon>Bacteria</taxon>
        <taxon>Pseudomonadati</taxon>
        <taxon>Bacteroidota</taxon>
        <taxon>Cytophagia</taxon>
        <taxon>Cytophagales</taxon>
        <taxon>Hymenobacteraceae</taxon>
        <taxon>Pontibacter</taxon>
    </lineage>
</organism>
<dbReference type="PANTHER" id="PTHR34978:SF3">
    <property type="entry name" value="SLR0241 PROTEIN"/>
    <property type="match status" value="1"/>
</dbReference>
<feature type="compositionally biased region" description="Low complexity" evidence="1">
    <location>
        <begin position="334"/>
        <end position="345"/>
    </location>
</feature>
<reference evidence="5" key="1">
    <citation type="journal article" date="2019" name="Int. J. Syst. Evol. Microbiol.">
        <title>The Global Catalogue of Microorganisms (GCM) 10K type strain sequencing project: providing services to taxonomists for standard genome sequencing and annotation.</title>
        <authorList>
            <consortium name="The Broad Institute Genomics Platform"/>
            <consortium name="The Broad Institute Genome Sequencing Center for Infectious Disease"/>
            <person name="Wu L."/>
            <person name="Ma J."/>
        </authorList>
    </citation>
    <scope>NUCLEOTIDE SEQUENCE [LARGE SCALE GENOMIC DNA]</scope>
    <source>
        <strain evidence="5">KCTC 23984</strain>
    </source>
</reference>
<feature type="transmembrane region" description="Helical" evidence="2">
    <location>
        <begin position="6"/>
        <end position="22"/>
    </location>
</feature>
<name>A0ABW6BVM0_9BACT</name>
<evidence type="ECO:0000313" key="5">
    <source>
        <dbReference type="Proteomes" id="UP001597641"/>
    </source>
</evidence>
<keyword evidence="2" id="KW-0812">Transmembrane</keyword>
<dbReference type="RefSeq" id="WP_377486477.1">
    <property type="nucleotide sequence ID" value="NZ_JBHUOX010000012.1"/>
</dbReference>
<dbReference type="CDD" id="cd07341">
    <property type="entry name" value="M56_BlaR1_MecR1_like"/>
    <property type="match status" value="1"/>
</dbReference>
<feature type="transmembrane region" description="Helical" evidence="2">
    <location>
        <begin position="217"/>
        <end position="238"/>
    </location>
</feature>
<evidence type="ECO:0000256" key="1">
    <source>
        <dbReference type="SAM" id="MobiDB-lite"/>
    </source>
</evidence>
<feature type="region of interest" description="Disordered" evidence="1">
    <location>
        <begin position="333"/>
        <end position="352"/>
    </location>
</feature>
<dbReference type="InterPro" id="IPR052173">
    <property type="entry name" value="Beta-lactam_resp_regulator"/>
</dbReference>
<comment type="caution">
    <text evidence="4">The sequence shown here is derived from an EMBL/GenBank/DDBJ whole genome shotgun (WGS) entry which is preliminary data.</text>
</comment>
<feature type="transmembrane region" description="Helical" evidence="2">
    <location>
        <begin position="307"/>
        <end position="324"/>
    </location>
</feature>
<keyword evidence="2" id="KW-1133">Transmembrane helix</keyword>
<accession>A0ABW6BVM0</accession>
<keyword evidence="2" id="KW-0472">Membrane</keyword>
<dbReference type="Pfam" id="PF05569">
    <property type="entry name" value="Peptidase_M56"/>
    <property type="match status" value="1"/>
</dbReference>
<feature type="transmembrane region" description="Helical" evidence="2">
    <location>
        <begin position="128"/>
        <end position="149"/>
    </location>
</feature>
<evidence type="ECO:0000256" key="2">
    <source>
        <dbReference type="SAM" id="Phobius"/>
    </source>
</evidence>
<protein>
    <submittedName>
        <fullName evidence="4">M56 family metallopeptidase</fullName>
    </submittedName>
</protein>
<dbReference type="EMBL" id="JBHUOX010000012">
    <property type="protein sequence ID" value="MFD3001844.1"/>
    <property type="molecule type" value="Genomic_DNA"/>
</dbReference>
<sequence>MMEYLLKVSFVIGIALLFYKFVLHQESFFSTNRIYLLGCILLAFALPFVTVPQFVSHQGYLDYVFQQESQPEANIEQEAPAVTAPLTYSTTKPAEDLSLPALPQQTPTVAAEMAEVQEAPVFSWTQDWLFLLAMLYVFGVVVFTLHLLVQVGSILYKGISSTDKVQDGEYVIVNTETRQAPCSFFQYIFIYPDDYDFATYEQIIAHEKAHVRQGHSLDLLIAELAVIVLWFNPLMWLYKKEIEKNMEYQTDAILLEKEQVDKDLYQLNLLQIACPNKPLSITINYNQSLLKQRIIMMNAKKSTLHSYWKYAFLAPLFFGIILFMNEPAISQGNPQQEPAAASVAAPPVPEKEPLPLPEQIPAPEGTPVKMLAEGGMPVIREIISEVKKEVLSEKRRNGYSMNINGRQVDMSEGYWYSNQEGGEYCLQFKGSKNTSSWNMSRCFDKSLFQKKGDNLFVMTKETGTLQLNGNLDAEVGQGKYTFTEDASFKKYLADNNITSTNKNLMFHLFFGDVSKQYVDYLKKNYNEVEGERLLELAIHGVSMNDFQNYKALFQKYSNKTPSIREVVEARIHGIDEAYVQELEGAGYKGLPLRKMMEAKIHNVSASYIESLQKAGFTNLAMDKIIQAKIHGMTPARIKEMQGLGFGELSLDKMIKLQIHHVDGAFIADLKSAGLDNLTLDQMTEAKIHGLNAASVKDIRALGFDDTSFRDMISVKIHGVDAAYIADLKSAGFDNLSLDQITEAKIHGLDAAGIKAIQTLGFKDMSFREIVSAKIHDVDAAYIEDLRKAGLQNLTIDKAVEAKIHGIDSRFIAKAKQEGYDLKTVDEYVRLKIHGMALESLKKN</sequence>
<dbReference type="Proteomes" id="UP001597641">
    <property type="component" value="Unassembled WGS sequence"/>
</dbReference>
<feature type="transmembrane region" description="Helical" evidence="2">
    <location>
        <begin position="34"/>
        <end position="55"/>
    </location>
</feature>
<feature type="domain" description="Peptidase M56" evidence="3">
    <location>
        <begin position="106"/>
        <end position="297"/>
    </location>
</feature>
<dbReference type="InterPro" id="IPR008756">
    <property type="entry name" value="Peptidase_M56"/>
</dbReference>